<gene>
    <name evidence="8" type="ORF">FRACYDRAFT_250336</name>
</gene>
<dbReference type="PANTHER" id="PTHR42973:SF39">
    <property type="entry name" value="FAD-BINDING PCMH-TYPE DOMAIN-CONTAINING PROTEIN"/>
    <property type="match status" value="1"/>
</dbReference>
<dbReference type="Gene3D" id="3.40.462.20">
    <property type="match status" value="1"/>
</dbReference>
<evidence type="ECO:0000256" key="6">
    <source>
        <dbReference type="SAM" id="MobiDB-lite"/>
    </source>
</evidence>
<evidence type="ECO:0000313" key="8">
    <source>
        <dbReference type="EMBL" id="OEU08113.1"/>
    </source>
</evidence>
<dbReference type="InterPro" id="IPR016166">
    <property type="entry name" value="FAD-bd_PCMH"/>
</dbReference>
<comment type="cofactor">
    <cofactor evidence="1">
        <name>FAD</name>
        <dbReference type="ChEBI" id="CHEBI:57692"/>
    </cofactor>
</comment>
<dbReference type="EMBL" id="KV784382">
    <property type="protein sequence ID" value="OEU08113.1"/>
    <property type="molecule type" value="Genomic_DNA"/>
</dbReference>
<evidence type="ECO:0000256" key="4">
    <source>
        <dbReference type="ARBA" id="ARBA00022827"/>
    </source>
</evidence>
<evidence type="ECO:0000256" key="2">
    <source>
        <dbReference type="ARBA" id="ARBA00005466"/>
    </source>
</evidence>
<protein>
    <submittedName>
        <fullName evidence="8">FAD-binding domain-containing protein</fullName>
    </submittedName>
</protein>
<dbReference type="SUPFAM" id="SSF56176">
    <property type="entry name" value="FAD-binding/transporter-associated domain-like"/>
    <property type="match status" value="1"/>
</dbReference>
<dbReference type="KEGG" id="fcy:FRACYDRAFT_250336"/>
<evidence type="ECO:0000313" key="9">
    <source>
        <dbReference type="Proteomes" id="UP000095751"/>
    </source>
</evidence>
<dbReference type="GO" id="GO:0071949">
    <property type="term" value="F:FAD binding"/>
    <property type="evidence" value="ECO:0007669"/>
    <property type="project" value="InterPro"/>
</dbReference>
<accession>A0A1E7ERE5</accession>
<dbReference type="InterPro" id="IPR036318">
    <property type="entry name" value="FAD-bd_PCMH-like_sf"/>
</dbReference>
<dbReference type="OrthoDB" id="407275at2759"/>
<dbReference type="InParanoid" id="A0A1E7ERE5"/>
<dbReference type="InterPro" id="IPR016169">
    <property type="entry name" value="FAD-bd_PCMH_sub2"/>
</dbReference>
<evidence type="ECO:0000256" key="1">
    <source>
        <dbReference type="ARBA" id="ARBA00001974"/>
    </source>
</evidence>
<dbReference type="PANTHER" id="PTHR42973">
    <property type="entry name" value="BINDING OXIDOREDUCTASE, PUTATIVE (AFU_ORTHOLOGUE AFUA_1G17690)-RELATED"/>
    <property type="match status" value="1"/>
</dbReference>
<dbReference type="InterPro" id="IPR006093">
    <property type="entry name" value="Oxy_OxRdtase_FAD_BS"/>
</dbReference>
<evidence type="ECO:0000259" key="7">
    <source>
        <dbReference type="PROSITE" id="PS51387"/>
    </source>
</evidence>
<sequence length="536" mass="56968">MPPQTSEDDDKPFFYPLYGPREPRKNDDVVPSSVLERKSTTSTTTTTTANAETLIDELTKLPCPAFTPHDSCPKGYLGAREDCWNESMKEWPSVIAMPSTVEDVQACIKMVPVVGHGRVAVLSGGHSAMCMPNDAFLISLRRLNGVVVDVDGNTVTCGGGAKIGEVDAALKPYNLAVPLGTHPDTGIGGLTLGGGIGWLTPRVGLAIDNLVAAEVVLADGTLVTASSTSHEDLYWALRGGGGNFGIVVSFTYKVFPVGGADGFEPGHVLGGIVPFPLEHFDRATVIEKYGADCLQTDADNVQMMLLPNGGPCISVFTHHGTMADSQKALDELGTGYSNNNNNEMQIMPPKEGVKAIPWTDGVQTLTGMGDPNGAGDLLAPGNPFYYTAGFVEQITPELATFLAKAQQDAASQTGIHAGGAIVIMPLNGPFNDVPSKATAVTARTAKFWVVFLLRLDGTPNDQEEGIAWGRSLKKEFMAMEGVVTDMRLNKPGSSILVDEATHSVLPSQNEGCVETMRSIKETYDPENLFCFASLSK</sequence>
<dbReference type="Gene3D" id="3.30.465.10">
    <property type="match status" value="1"/>
</dbReference>
<dbReference type="InterPro" id="IPR050416">
    <property type="entry name" value="FAD-linked_Oxidoreductase"/>
</dbReference>
<evidence type="ECO:0000256" key="3">
    <source>
        <dbReference type="ARBA" id="ARBA00022630"/>
    </source>
</evidence>
<feature type="domain" description="FAD-binding PCMH-type" evidence="7">
    <location>
        <begin position="88"/>
        <end position="257"/>
    </location>
</feature>
<organism evidence="8 9">
    <name type="scientific">Fragilariopsis cylindrus CCMP1102</name>
    <dbReference type="NCBI Taxonomy" id="635003"/>
    <lineage>
        <taxon>Eukaryota</taxon>
        <taxon>Sar</taxon>
        <taxon>Stramenopiles</taxon>
        <taxon>Ochrophyta</taxon>
        <taxon>Bacillariophyta</taxon>
        <taxon>Bacillariophyceae</taxon>
        <taxon>Bacillariophycidae</taxon>
        <taxon>Bacillariales</taxon>
        <taxon>Bacillariaceae</taxon>
        <taxon>Fragilariopsis</taxon>
    </lineage>
</organism>
<dbReference type="Proteomes" id="UP000095751">
    <property type="component" value="Unassembled WGS sequence"/>
</dbReference>
<feature type="region of interest" description="Disordered" evidence="6">
    <location>
        <begin position="1"/>
        <end position="48"/>
    </location>
</feature>
<dbReference type="PROSITE" id="PS00862">
    <property type="entry name" value="OX2_COVAL_FAD"/>
    <property type="match status" value="1"/>
</dbReference>
<proteinExistence type="inferred from homology"/>
<dbReference type="InterPro" id="IPR006094">
    <property type="entry name" value="Oxid_FAD_bind_N"/>
</dbReference>
<keyword evidence="4" id="KW-0274">FAD</keyword>
<reference evidence="8 9" key="1">
    <citation type="submission" date="2016-09" db="EMBL/GenBank/DDBJ databases">
        <title>Extensive genetic diversity and differential bi-allelic expression allows diatom success in the polar Southern Ocean.</title>
        <authorList>
            <consortium name="DOE Joint Genome Institute"/>
            <person name="Mock T."/>
            <person name="Otillar R.P."/>
            <person name="Strauss J."/>
            <person name="Dupont C."/>
            <person name="Frickenhaus S."/>
            <person name="Maumus F."/>
            <person name="Mcmullan M."/>
            <person name="Sanges R."/>
            <person name="Schmutz J."/>
            <person name="Toseland A."/>
            <person name="Valas R."/>
            <person name="Veluchamy A."/>
            <person name="Ward B.J."/>
            <person name="Allen A."/>
            <person name="Barry K."/>
            <person name="Falciatore A."/>
            <person name="Ferrante M."/>
            <person name="Fortunato A.E."/>
            <person name="Gloeckner G."/>
            <person name="Gruber A."/>
            <person name="Hipkin R."/>
            <person name="Janech M."/>
            <person name="Kroth P."/>
            <person name="Leese F."/>
            <person name="Lindquist E."/>
            <person name="Lyon B.R."/>
            <person name="Martin J."/>
            <person name="Mayer C."/>
            <person name="Parker M."/>
            <person name="Quesneville H."/>
            <person name="Raymond J."/>
            <person name="Uhlig C."/>
            <person name="Valentin K.U."/>
            <person name="Worden A.Z."/>
            <person name="Armbrust E.V."/>
            <person name="Bowler C."/>
            <person name="Green B."/>
            <person name="Moulton V."/>
            <person name="Van Oosterhout C."/>
            <person name="Grigoriev I."/>
        </authorList>
    </citation>
    <scope>NUCLEOTIDE SEQUENCE [LARGE SCALE GENOMIC DNA]</scope>
    <source>
        <strain evidence="8 9">CCMP1102</strain>
    </source>
</reference>
<dbReference type="PROSITE" id="PS51387">
    <property type="entry name" value="FAD_PCMH"/>
    <property type="match status" value="1"/>
</dbReference>
<evidence type="ECO:0000256" key="5">
    <source>
        <dbReference type="ARBA" id="ARBA00023002"/>
    </source>
</evidence>
<dbReference type="GO" id="GO:0016491">
    <property type="term" value="F:oxidoreductase activity"/>
    <property type="evidence" value="ECO:0007669"/>
    <property type="project" value="UniProtKB-KW"/>
</dbReference>
<keyword evidence="3" id="KW-0285">Flavoprotein</keyword>
<dbReference type="AlphaFoldDB" id="A0A1E7ERE5"/>
<comment type="similarity">
    <text evidence="2">Belongs to the oxygen-dependent FAD-linked oxidoreductase family.</text>
</comment>
<keyword evidence="9" id="KW-1185">Reference proteome</keyword>
<keyword evidence="5" id="KW-0560">Oxidoreductase</keyword>
<name>A0A1E7ERE5_9STRA</name>
<dbReference type="Pfam" id="PF01565">
    <property type="entry name" value="FAD_binding_4"/>
    <property type="match status" value="1"/>
</dbReference>
<feature type="compositionally biased region" description="Acidic residues" evidence="6">
    <location>
        <begin position="1"/>
        <end position="10"/>
    </location>
</feature>